<gene>
    <name evidence="1" type="ORF">HJG40_08760</name>
</gene>
<evidence type="ECO:0000313" key="2">
    <source>
        <dbReference type="Proteomes" id="UP001197028"/>
    </source>
</evidence>
<organism evidence="1 2">
    <name type="scientific">Acidithiobacillus concretivorus</name>
    <dbReference type="NCBI Taxonomy" id="3063952"/>
    <lineage>
        <taxon>Bacteria</taxon>
        <taxon>Pseudomonadati</taxon>
        <taxon>Pseudomonadota</taxon>
        <taxon>Acidithiobacillia</taxon>
        <taxon>Acidithiobacillales</taxon>
        <taxon>Acidithiobacillaceae</taxon>
        <taxon>Acidithiobacillus</taxon>
    </lineage>
</organism>
<dbReference type="PROSITE" id="PS51257">
    <property type="entry name" value="PROKAR_LIPOPROTEIN"/>
    <property type="match status" value="1"/>
</dbReference>
<evidence type="ECO:0008006" key="3">
    <source>
        <dbReference type="Google" id="ProtNLM"/>
    </source>
</evidence>
<dbReference type="Proteomes" id="UP001197028">
    <property type="component" value="Unassembled WGS sequence"/>
</dbReference>
<sequence length="51" mass="5615">MQRFILAFLFVSLGCLFTNIQTEKLNDTATLSGLHNAKSVFLVNMRNPAAG</sequence>
<comment type="caution">
    <text evidence="1">The sequence shown here is derived from an EMBL/GenBank/DDBJ whole genome shotgun (WGS) entry which is preliminary data.</text>
</comment>
<evidence type="ECO:0000313" key="1">
    <source>
        <dbReference type="EMBL" id="MBU2738871.1"/>
    </source>
</evidence>
<dbReference type="RefSeq" id="WP_215863845.1">
    <property type="nucleotide sequence ID" value="NZ_JABELD010000062.1"/>
</dbReference>
<reference evidence="1 2" key="1">
    <citation type="journal article" date="2021" name="ISME J.">
        <title>Genomic evolution of the class Acidithiobacillia: deep-branching Proteobacteria living in extreme acidic conditions.</title>
        <authorList>
            <person name="Moya-Beltran A."/>
            <person name="Beard S."/>
            <person name="Rojas-Villalobos C."/>
            <person name="Issotta F."/>
            <person name="Gallardo Y."/>
            <person name="Ulloa R."/>
            <person name="Giaveno A."/>
            <person name="Degli Esposti M."/>
            <person name="Johnson D.B."/>
            <person name="Quatrini R."/>
        </authorList>
    </citation>
    <scope>NUCLEOTIDE SEQUENCE [LARGE SCALE GENOMIC DNA]</scope>
    <source>
        <strain evidence="1 2">ATCC 19703</strain>
    </source>
</reference>
<protein>
    <recommendedName>
        <fullName evidence="3">Lipoprotein</fullName>
    </recommendedName>
</protein>
<keyword evidence="2" id="KW-1185">Reference proteome</keyword>
<accession>A0ABS5ZQH5</accession>
<dbReference type="EMBL" id="JABELD010000062">
    <property type="protein sequence ID" value="MBU2738871.1"/>
    <property type="molecule type" value="Genomic_DNA"/>
</dbReference>
<proteinExistence type="predicted"/>
<name>A0ABS5ZQH5_9PROT</name>